<keyword evidence="2" id="KW-0812">Transmembrane</keyword>
<evidence type="ECO:0000313" key="3">
    <source>
        <dbReference type="EMBL" id="NVO66430.1"/>
    </source>
</evidence>
<dbReference type="EMBL" id="JABXWR010000001">
    <property type="protein sequence ID" value="NVO66430.1"/>
    <property type="molecule type" value="Genomic_DNA"/>
</dbReference>
<feature type="transmembrane region" description="Helical" evidence="2">
    <location>
        <begin position="54"/>
        <end position="73"/>
    </location>
</feature>
<dbReference type="PIRSF" id="PIRSF016661">
    <property type="entry name" value="BioY"/>
    <property type="match status" value="1"/>
</dbReference>
<sequence length="169" mass="17673">MYGDERRSRMIAESAGFIALIAAGSWVSIPFFPVPLTLQTFFVLLAGAVMKWRAVVPVGLYVLLGALGLPLFHNGTAGIGVLFGPTGGFILGFIAAGLVAGIAYEHRSDRIRIAGLAAASLLIYLFGVSWLAFSTGMGIAAAIVIGMAPFLPGDAVKAAAVFYVARRLQ</sequence>
<accession>A0A7K4HNG1</accession>
<dbReference type="PANTHER" id="PTHR34295">
    <property type="entry name" value="BIOTIN TRANSPORTER BIOY"/>
    <property type="match status" value="1"/>
</dbReference>
<dbReference type="GO" id="GO:0005886">
    <property type="term" value="C:plasma membrane"/>
    <property type="evidence" value="ECO:0007669"/>
    <property type="project" value="UniProtKB-SubCell"/>
</dbReference>
<keyword evidence="1" id="KW-0813">Transport</keyword>
<feature type="transmembrane region" description="Helical" evidence="2">
    <location>
        <begin position="139"/>
        <end position="165"/>
    </location>
</feature>
<reference evidence="3 4" key="1">
    <citation type="submission" date="2020-06" db="EMBL/GenBank/DDBJ databases">
        <title>Methanofollis fontis sp. nov., a methanogen isolated from marine sediments near a cold seep at Four-Way Closure Ridge offshore southwestern Taiwan.</title>
        <authorList>
            <person name="Chen S.-C."/>
            <person name="Teng N.-H."/>
            <person name="Lin Y.-S."/>
            <person name="Lai M.-C."/>
            <person name="Chen H.-H."/>
            <person name="Wang C.-C."/>
        </authorList>
    </citation>
    <scope>NUCLEOTIDE SEQUENCE [LARGE SCALE GENOMIC DNA]</scope>
    <source>
        <strain evidence="3 4">DSM 2702</strain>
    </source>
</reference>
<organism evidence="3 4">
    <name type="scientific">Methanofollis tationis</name>
    <dbReference type="NCBI Taxonomy" id="81417"/>
    <lineage>
        <taxon>Archaea</taxon>
        <taxon>Methanobacteriati</taxon>
        <taxon>Methanobacteriota</taxon>
        <taxon>Stenosarchaea group</taxon>
        <taxon>Methanomicrobia</taxon>
        <taxon>Methanomicrobiales</taxon>
        <taxon>Methanomicrobiaceae</taxon>
        <taxon>Methanofollis</taxon>
    </lineage>
</organism>
<keyword evidence="1 2" id="KW-0472">Membrane</keyword>
<comment type="similarity">
    <text evidence="1">Belongs to the BioY family.</text>
</comment>
<dbReference type="Proteomes" id="UP000570823">
    <property type="component" value="Unassembled WGS sequence"/>
</dbReference>
<feature type="transmembrane region" description="Helical" evidence="2">
    <location>
        <begin position="15"/>
        <end position="47"/>
    </location>
</feature>
<evidence type="ECO:0000256" key="1">
    <source>
        <dbReference type="PIRNR" id="PIRNR016661"/>
    </source>
</evidence>
<dbReference type="OrthoDB" id="50443at2157"/>
<evidence type="ECO:0000256" key="2">
    <source>
        <dbReference type="SAM" id="Phobius"/>
    </source>
</evidence>
<dbReference type="Pfam" id="PF02632">
    <property type="entry name" value="BioY"/>
    <property type="match status" value="1"/>
</dbReference>
<keyword evidence="1" id="KW-1003">Cell membrane</keyword>
<dbReference type="RefSeq" id="WP_176788126.1">
    <property type="nucleotide sequence ID" value="NZ_JABXWR010000001.1"/>
</dbReference>
<dbReference type="Gene3D" id="1.10.1760.20">
    <property type="match status" value="1"/>
</dbReference>
<gene>
    <name evidence="3" type="ORF">HWN36_03665</name>
</gene>
<keyword evidence="4" id="KW-1185">Reference proteome</keyword>
<feature type="transmembrane region" description="Helical" evidence="2">
    <location>
        <begin position="79"/>
        <end position="104"/>
    </location>
</feature>
<evidence type="ECO:0000313" key="4">
    <source>
        <dbReference type="Proteomes" id="UP000570823"/>
    </source>
</evidence>
<comment type="subcellular location">
    <subcellularLocation>
        <location evidence="1">Cell membrane</location>
        <topology evidence="1">Multi-pass membrane protein</topology>
    </subcellularLocation>
</comment>
<feature type="transmembrane region" description="Helical" evidence="2">
    <location>
        <begin position="111"/>
        <end position="133"/>
    </location>
</feature>
<proteinExistence type="inferred from homology"/>
<protein>
    <submittedName>
        <fullName evidence="3">Biotin transporter BioY</fullName>
    </submittedName>
</protein>
<dbReference type="InterPro" id="IPR003784">
    <property type="entry name" value="BioY"/>
</dbReference>
<dbReference type="PANTHER" id="PTHR34295:SF1">
    <property type="entry name" value="BIOTIN TRANSPORTER BIOY"/>
    <property type="match status" value="1"/>
</dbReference>
<dbReference type="GO" id="GO:0015225">
    <property type="term" value="F:biotin transmembrane transporter activity"/>
    <property type="evidence" value="ECO:0007669"/>
    <property type="project" value="UniProtKB-UniRule"/>
</dbReference>
<keyword evidence="2" id="KW-1133">Transmembrane helix</keyword>
<comment type="caution">
    <text evidence="3">The sequence shown here is derived from an EMBL/GenBank/DDBJ whole genome shotgun (WGS) entry which is preliminary data.</text>
</comment>
<dbReference type="AlphaFoldDB" id="A0A7K4HNG1"/>
<name>A0A7K4HNG1_9EURY</name>